<evidence type="ECO:0000313" key="4">
    <source>
        <dbReference type="EMBL" id="MVT42092.1"/>
    </source>
</evidence>
<evidence type="ECO:0000256" key="2">
    <source>
        <dbReference type="SAM" id="Phobius"/>
    </source>
</evidence>
<feature type="domain" description="Bacterial sugar transferase" evidence="3">
    <location>
        <begin position="7"/>
        <end position="180"/>
    </location>
</feature>
<organism evidence="4 5">
    <name type="scientific">Chitinophaga oryziterrae</name>
    <dbReference type="NCBI Taxonomy" id="1031224"/>
    <lineage>
        <taxon>Bacteria</taxon>
        <taxon>Pseudomonadati</taxon>
        <taxon>Bacteroidota</taxon>
        <taxon>Chitinophagia</taxon>
        <taxon>Chitinophagales</taxon>
        <taxon>Chitinophagaceae</taxon>
        <taxon>Chitinophaga</taxon>
    </lineage>
</organism>
<evidence type="ECO:0000259" key="3">
    <source>
        <dbReference type="Pfam" id="PF02397"/>
    </source>
</evidence>
<sequence length="188" mass="21508">MYRSFIKRSIDISITILALIGLSPIILVCGLIIYFQDFGPIVFKQKRVGKNGRIFLFFKFRSMPVNTPNVQSRETDKLKITPFGKIIRRTNIDELPQLFNILKGDMSIVGPRPPIPSQTNLIEMRRENGALDCRPGLTGWAQVNAYDFMPEEQKARFDGEYAADISISMDLKVILKTFVYLTKKPPTY</sequence>
<dbReference type="RefSeq" id="WP_157300726.1">
    <property type="nucleotide sequence ID" value="NZ_BAAAZB010000005.1"/>
</dbReference>
<dbReference type="Proteomes" id="UP000468388">
    <property type="component" value="Unassembled WGS sequence"/>
</dbReference>
<dbReference type="PANTHER" id="PTHR30576">
    <property type="entry name" value="COLANIC BIOSYNTHESIS UDP-GLUCOSE LIPID CARRIER TRANSFERASE"/>
    <property type="match status" value="1"/>
</dbReference>
<dbReference type="AlphaFoldDB" id="A0A6N8JD99"/>
<dbReference type="EMBL" id="WRXO01000004">
    <property type="protein sequence ID" value="MVT42092.1"/>
    <property type="molecule type" value="Genomic_DNA"/>
</dbReference>
<name>A0A6N8JD99_9BACT</name>
<keyword evidence="2" id="KW-0472">Membrane</keyword>
<keyword evidence="2" id="KW-1133">Transmembrane helix</keyword>
<feature type="transmembrane region" description="Helical" evidence="2">
    <location>
        <begin position="12"/>
        <end position="35"/>
    </location>
</feature>
<keyword evidence="2" id="KW-0812">Transmembrane</keyword>
<dbReference type="GO" id="GO:0016780">
    <property type="term" value="F:phosphotransferase activity, for other substituted phosphate groups"/>
    <property type="evidence" value="ECO:0007669"/>
    <property type="project" value="TreeGrafter"/>
</dbReference>
<evidence type="ECO:0000313" key="5">
    <source>
        <dbReference type="Proteomes" id="UP000468388"/>
    </source>
</evidence>
<dbReference type="Pfam" id="PF02397">
    <property type="entry name" value="Bac_transf"/>
    <property type="match status" value="1"/>
</dbReference>
<reference evidence="4 5" key="1">
    <citation type="submission" date="2019-12" db="EMBL/GenBank/DDBJ databases">
        <title>The draft genomic sequence of strain Chitinophaga oryziterrae JCM 16595.</title>
        <authorList>
            <person name="Zhang X."/>
        </authorList>
    </citation>
    <scope>NUCLEOTIDE SEQUENCE [LARGE SCALE GENOMIC DNA]</scope>
    <source>
        <strain evidence="4 5">JCM 16595</strain>
    </source>
</reference>
<dbReference type="OrthoDB" id="9808602at2"/>
<comment type="similarity">
    <text evidence="1">Belongs to the bacterial sugar transferase family.</text>
</comment>
<keyword evidence="4" id="KW-0808">Transferase</keyword>
<comment type="caution">
    <text evidence="4">The sequence shown here is derived from an EMBL/GenBank/DDBJ whole genome shotgun (WGS) entry which is preliminary data.</text>
</comment>
<keyword evidence="5" id="KW-1185">Reference proteome</keyword>
<gene>
    <name evidence="4" type="ORF">GO495_15985</name>
</gene>
<proteinExistence type="inferred from homology"/>
<dbReference type="InterPro" id="IPR003362">
    <property type="entry name" value="Bact_transf"/>
</dbReference>
<accession>A0A6N8JD99</accession>
<protein>
    <submittedName>
        <fullName evidence="4">Sugar transferase</fullName>
    </submittedName>
</protein>
<dbReference type="PANTHER" id="PTHR30576:SF10">
    <property type="entry name" value="SLL5057 PROTEIN"/>
    <property type="match status" value="1"/>
</dbReference>
<evidence type="ECO:0000256" key="1">
    <source>
        <dbReference type="ARBA" id="ARBA00006464"/>
    </source>
</evidence>